<organism evidence="1 2">
    <name type="scientific">Cucurbita argyrosperma subsp. sororia</name>
    <dbReference type="NCBI Taxonomy" id="37648"/>
    <lineage>
        <taxon>Eukaryota</taxon>
        <taxon>Viridiplantae</taxon>
        <taxon>Streptophyta</taxon>
        <taxon>Embryophyta</taxon>
        <taxon>Tracheophyta</taxon>
        <taxon>Spermatophyta</taxon>
        <taxon>Magnoliopsida</taxon>
        <taxon>eudicotyledons</taxon>
        <taxon>Gunneridae</taxon>
        <taxon>Pentapetalae</taxon>
        <taxon>rosids</taxon>
        <taxon>fabids</taxon>
        <taxon>Cucurbitales</taxon>
        <taxon>Cucurbitaceae</taxon>
        <taxon>Cucurbiteae</taxon>
        <taxon>Cucurbita</taxon>
    </lineage>
</organism>
<accession>A0AAV6N0K1</accession>
<name>A0AAV6N0K1_9ROSI</name>
<evidence type="ECO:0000313" key="2">
    <source>
        <dbReference type="Proteomes" id="UP000685013"/>
    </source>
</evidence>
<keyword evidence="2" id="KW-1185">Reference proteome</keyword>
<dbReference type="PANTHER" id="PTHR36017">
    <property type="entry name" value="EMBRYO DEFECTIVE 1381"/>
    <property type="match status" value="1"/>
</dbReference>
<dbReference type="AlphaFoldDB" id="A0AAV6N0K1"/>
<proteinExistence type="predicted"/>
<evidence type="ECO:0000313" key="1">
    <source>
        <dbReference type="EMBL" id="KAG6589273.1"/>
    </source>
</evidence>
<comment type="caution">
    <text evidence="1">The sequence shown here is derived from an EMBL/GenBank/DDBJ whole genome shotgun (WGS) entry which is preliminary data.</text>
</comment>
<gene>
    <name evidence="1" type="ORF">SDJN03_17838</name>
</gene>
<dbReference type="PANTHER" id="PTHR36017:SF1">
    <property type="entry name" value="EMBRYO DEFECTIVE 1381"/>
    <property type="match status" value="1"/>
</dbReference>
<sequence>MGLSYWAVWAEKVFVLRSEPSSVMWIKQFLLYLLVVMPPRLFGSLTLPSKEAIKVRQGWRANAIAGFSPSLAHSCTDWPCLLIELLSQATEIDHFQYLDRARKLMNGLVSEDRLCFDSADGFVNSLVDVEFGGRVDSGT</sequence>
<reference evidence="1 2" key="1">
    <citation type="journal article" date="2021" name="Hortic Res">
        <title>The domestication of Cucurbita argyrosperma as revealed by the genome of its wild relative.</title>
        <authorList>
            <person name="Barrera-Redondo J."/>
            <person name="Sanchez-de la Vega G."/>
            <person name="Aguirre-Liguori J.A."/>
            <person name="Castellanos-Morales G."/>
            <person name="Gutierrez-Guerrero Y.T."/>
            <person name="Aguirre-Dugua X."/>
            <person name="Aguirre-Planter E."/>
            <person name="Tenaillon M.I."/>
            <person name="Lira-Saade R."/>
            <person name="Eguiarte L.E."/>
        </authorList>
    </citation>
    <scope>NUCLEOTIDE SEQUENCE [LARGE SCALE GENOMIC DNA]</scope>
    <source>
        <strain evidence="1">JBR-2021</strain>
    </source>
</reference>
<protein>
    <submittedName>
        <fullName evidence="1">Uncharacterized protein</fullName>
    </submittedName>
</protein>
<dbReference type="Proteomes" id="UP000685013">
    <property type="component" value="Chromosome 11"/>
</dbReference>
<feature type="non-terminal residue" evidence="1">
    <location>
        <position position="1"/>
    </location>
</feature>
<dbReference type="EMBL" id="JAGKQH010000011">
    <property type="protein sequence ID" value="KAG6589273.1"/>
    <property type="molecule type" value="Genomic_DNA"/>
</dbReference>